<keyword evidence="2" id="KW-0812">Transmembrane</keyword>
<evidence type="ECO:0000313" key="5">
    <source>
        <dbReference type="EMBL" id="AFM26539.1"/>
    </source>
</evidence>
<evidence type="ECO:0000259" key="3">
    <source>
        <dbReference type="PROSITE" id="PS50885"/>
    </source>
</evidence>
<feature type="transmembrane region" description="Helical" evidence="2">
    <location>
        <begin position="316"/>
        <end position="334"/>
    </location>
</feature>
<feature type="domain" description="PPM-type phosphatase" evidence="4">
    <location>
        <begin position="424"/>
        <end position="639"/>
    </location>
</feature>
<dbReference type="CDD" id="cd12913">
    <property type="entry name" value="PDC1_MCP_like"/>
    <property type="match status" value="1"/>
</dbReference>
<organism evidence="5 6">
    <name type="scientific">Desulfomonile tiedjei (strain ATCC 49306 / DSM 6799 / DCB-1)</name>
    <dbReference type="NCBI Taxonomy" id="706587"/>
    <lineage>
        <taxon>Bacteria</taxon>
        <taxon>Pseudomonadati</taxon>
        <taxon>Thermodesulfobacteriota</taxon>
        <taxon>Desulfomonilia</taxon>
        <taxon>Desulfomonilales</taxon>
        <taxon>Desulfomonilaceae</taxon>
        <taxon>Desulfomonile</taxon>
    </lineage>
</organism>
<dbReference type="GO" id="GO:0016791">
    <property type="term" value="F:phosphatase activity"/>
    <property type="evidence" value="ECO:0007669"/>
    <property type="project" value="TreeGrafter"/>
</dbReference>
<name>I4CAE8_DESTA</name>
<dbReference type="PANTHER" id="PTHR43156">
    <property type="entry name" value="STAGE II SPORULATION PROTEIN E-RELATED"/>
    <property type="match status" value="1"/>
</dbReference>
<dbReference type="CDD" id="cd12912">
    <property type="entry name" value="PDC2_MCP_like"/>
    <property type="match status" value="1"/>
</dbReference>
<dbReference type="OrthoDB" id="9802500at2"/>
<dbReference type="RefSeq" id="WP_014811665.1">
    <property type="nucleotide sequence ID" value="NC_018025.1"/>
</dbReference>
<keyword evidence="1" id="KW-0378">Hydrolase</keyword>
<dbReference type="Gene3D" id="3.30.450.20">
    <property type="entry name" value="PAS domain"/>
    <property type="match status" value="2"/>
</dbReference>
<evidence type="ECO:0000256" key="2">
    <source>
        <dbReference type="SAM" id="Phobius"/>
    </source>
</evidence>
<evidence type="ECO:0000313" key="6">
    <source>
        <dbReference type="Proteomes" id="UP000006055"/>
    </source>
</evidence>
<dbReference type="SMART" id="SM00304">
    <property type="entry name" value="HAMP"/>
    <property type="match status" value="1"/>
</dbReference>
<dbReference type="SUPFAM" id="SSF158472">
    <property type="entry name" value="HAMP domain-like"/>
    <property type="match status" value="1"/>
</dbReference>
<dbReference type="Pfam" id="PF22673">
    <property type="entry name" value="MCP-like_PDC_1"/>
    <property type="match status" value="1"/>
</dbReference>
<dbReference type="SMART" id="SM00331">
    <property type="entry name" value="PP2C_SIG"/>
    <property type="match status" value="1"/>
</dbReference>
<dbReference type="Gene3D" id="3.60.40.10">
    <property type="entry name" value="PPM-type phosphatase domain"/>
    <property type="match status" value="1"/>
</dbReference>
<dbReference type="Pfam" id="PF07228">
    <property type="entry name" value="SpoIIE"/>
    <property type="match status" value="1"/>
</dbReference>
<dbReference type="eggNOG" id="COG2208">
    <property type="taxonomic scope" value="Bacteria"/>
</dbReference>
<dbReference type="PROSITE" id="PS51746">
    <property type="entry name" value="PPM_2"/>
    <property type="match status" value="1"/>
</dbReference>
<dbReference type="CDD" id="cd06225">
    <property type="entry name" value="HAMP"/>
    <property type="match status" value="1"/>
</dbReference>
<keyword evidence="6" id="KW-1185">Reference proteome</keyword>
<protein>
    <submittedName>
        <fullName evidence="5">HAMP domain-containing protein,cache domain-containing protein</fullName>
    </submittedName>
</protein>
<dbReference type="PATRIC" id="fig|706587.4.peg.4422"/>
<dbReference type="GO" id="GO:0007165">
    <property type="term" value="P:signal transduction"/>
    <property type="evidence" value="ECO:0007669"/>
    <property type="project" value="InterPro"/>
</dbReference>
<feature type="domain" description="HAMP" evidence="3">
    <location>
        <begin position="335"/>
        <end position="388"/>
    </location>
</feature>
<dbReference type="HOGENOM" id="CLU_020306_0_0_7"/>
<dbReference type="EMBL" id="CP003360">
    <property type="protein sequence ID" value="AFM26539.1"/>
    <property type="molecule type" value="Genomic_DNA"/>
</dbReference>
<evidence type="ECO:0000256" key="1">
    <source>
        <dbReference type="ARBA" id="ARBA00022801"/>
    </source>
</evidence>
<reference evidence="6" key="1">
    <citation type="submission" date="2012-06" db="EMBL/GenBank/DDBJ databases">
        <title>Complete sequence of chromosome of Desulfomonile tiedjei DSM 6799.</title>
        <authorList>
            <person name="Lucas S."/>
            <person name="Copeland A."/>
            <person name="Lapidus A."/>
            <person name="Glavina del Rio T."/>
            <person name="Dalin E."/>
            <person name="Tice H."/>
            <person name="Bruce D."/>
            <person name="Goodwin L."/>
            <person name="Pitluck S."/>
            <person name="Peters L."/>
            <person name="Ovchinnikova G."/>
            <person name="Zeytun A."/>
            <person name="Lu M."/>
            <person name="Kyrpides N."/>
            <person name="Mavromatis K."/>
            <person name="Ivanova N."/>
            <person name="Brettin T."/>
            <person name="Detter J.C."/>
            <person name="Han C."/>
            <person name="Larimer F."/>
            <person name="Land M."/>
            <person name="Hauser L."/>
            <person name="Markowitz V."/>
            <person name="Cheng J.-F."/>
            <person name="Hugenholtz P."/>
            <person name="Woyke T."/>
            <person name="Wu D."/>
            <person name="Spring S."/>
            <person name="Schroeder M."/>
            <person name="Brambilla E."/>
            <person name="Klenk H.-P."/>
            <person name="Eisen J.A."/>
        </authorList>
    </citation>
    <scope>NUCLEOTIDE SEQUENCE [LARGE SCALE GENOMIC DNA]</scope>
    <source>
        <strain evidence="6">ATCC 49306 / DSM 6799 / DCB-1</strain>
    </source>
</reference>
<dbReference type="InterPro" id="IPR052016">
    <property type="entry name" value="Bact_Sigma-Reg"/>
</dbReference>
<sequence>MKTRWFYSLATKTTVLVALGTSLVLAAVLTYGYRSSRDIIEYQAGQSLLNLAKSTAVRMELELRSVAEVAGNLAAVLETDRLDAVTLDALIRRNVQDHPAVFGSAVAFEPFSFVSGVKAYAPYFFQQQNGISFIDLATESYDYFHRDWYSVPREIGKPMWSPPYFDEGGGNVVMTTYSQPFFRPHSSAERQIWGIVTADVSVEWLTKELSTVQAGKTGYCFLISETGVFLAHPEKNFIMQESVFSLAEENNLPGLRETGKRMLSSDSGFIDMGESIDKKQLFLGFARLPSTGWSLGVIYPRDELFSEISMLYRTNVMLAVAGLFALLAVSVLLARSVTSPLRKIAEAASRVAAGDLNYDLPATHGRDEVGELARAFKNMTVDLKKYIQDLTVTTAAKERIESELGVAASIQKSMLPSKFPDREDFDIYAVMDPAKEVGGDFYQFLLVDSDRLFVAIGDVSGKGVPAALLMTVATSLIRSAAAEGQAPHSVLEHLNNHLVPGNDSCMFVTVFCGMLDLKTGALTYANGGHERPLIVRADGHIASLSPPGGPVLGIMDGMEFAEEQIVLEPGDCLISFTDGVTEAMNTNDELYSRDRLISCLDGSKGVTAHFVTAKVLDSVSTFATGAPQADDITVLAVKFNGRRH</sequence>
<evidence type="ECO:0000259" key="4">
    <source>
        <dbReference type="PROSITE" id="PS51746"/>
    </source>
</evidence>
<dbReference type="Proteomes" id="UP000006055">
    <property type="component" value="Chromosome"/>
</dbReference>
<dbReference type="PROSITE" id="PS50885">
    <property type="entry name" value="HAMP"/>
    <property type="match status" value="1"/>
</dbReference>
<dbReference type="InterPro" id="IPR001932">
    <property type="entry name" value="PPM-type_phosphatase-like_dom"/>
</dbReference>
<accession>I4CAE8</accession>
<dbReference type="KEGG" id="dti:Desti_3897"/>
<dbReference type="InterPro" id="IPR003660">
    <property type="entry name" value="HAMP_dom"/>
</dbReference>
<gene>
    <name evidence="5" type="ordered locus">Desti_3897</name>
</gene>
<keyword evidence="2" id="KW-1133">Transmembrane helix</keyword>
<dbReference type="SUPFAM" id="SSF81606">
    <property type="entry name" value="PP2C-like"/>
    <property type="match status" value="1"/>
</dbReference>
<dbReference type="Gene3D" id="6.10.340.10">
    <property type="match status" value="1"/>
</dbReference>
<dbReference type="Pfam" id="PF00672">
    <property type="entry name" value="HAMP"/>
    <property type="match status" value="1"/>
</dbReference>
<proteinExistence type="predicted"/>
<dbReference type="STRING" id="706587.Desti_3897"/>
<keyword evidence="2" id="KW-0472">Membrane</keyword>
<dbReference type="eggNOG" id="COG2770">
    <property type="taxonomic scope" value="Bacteria"/>
</dbReference>
<dbReference type="InterPro" id="IPR036457">
    <property type="entry name" value="PPM-type-like_dom_sf"/>
</dbReference>
<dbReference type="AlphaFoldDB" id="I4CAE8"/>
<dbReference type="PANTHER" id="PTHR43156:SF2">
    <property type="entry name" value="STAGE II SPORULATION PROTEIN E"/>
    <property type="match status" value="1"/>
</dbReference>
<dbReference type="GO" id="GO:0016020">
    <property type="term" value="C:membrane"/>
    <property type="evidence" value="ECO:0007669"/>
    <property type="project" value="InterPro"/>
</dbReference>